<name>A0A2T0VXS6_9RHOB</name>
<dbReference type="Proteomes" id="UP000238007">
    <property type="component" value="Unassembled WGS sequence"/>
</dbReference>
<dbReference type="EMBL" id="PVTP01000008">
    <property type="protein sequence ID" value="PRY76660.1"/>
    <property type="molecule type" value="Genomic_DNA"/>
</dbReference>
<feature type="domain" description="Beta-ketoacyl-[acyl-carrier-protein] synthase III C-terminal" evidence="2">
    <location>
        <begin position="224"/>
        <end position="306"/>
    </location>
</feature>
<dbReference type="Pfam" id="PF08541">
    <property type="entry name" value="ACP_syn_III_C"/>
    <property type="match status" value="1"/>
</dbReference>
<dbReference type="RefSeq" id="WP_106358303.1">
    <property type="nucleotide sequence ID" value="NZ_PVTP01000008.1"/>
</dbReference>
<dbReference type="InterPro" id="IPR016039">
    <property type="entry name" value="Thiolase-like"/>
</dbReference>
<protein>
    <submittedName>
        <fullName evidence="3">3-oxoacyl-[acyl-carrier-protein] synthase-3</fullName>
    </submittedName>
</protein>
<reference evidence="3 4" key="1">
    <citation type="submission" date="2018-03" db="EMBL/GenBank/DDBJ databases">
        <title>Genomic Encyclopedia of Archaeal and Bacterial Type Strains, Phase II (KMG-II): from individual species to whole genera.</title>
        <authorList>
            <person name="Goeker M."/>
        </authorList>
    </citation>
    <scope>NUCLEOTIDE SEQUENCE [LARGE SCALE GENOMIC DNA]</scope>
    <source>
        <strain evidence="3 4">DSM 101533</strain>
    </source>
</reference>
<proteinExistence type="predicted"/>
<keyword evidence="4" id="KW-1185">Reference proteome</keyword>
<sequence>MLNIIDITIAYPERQEKLTDLCADLDLSRDQMRMFDRFFGFNQFNCDHAEPLQALMDRAAATVLRRNPTQDADLSHVVHCHTLMATGLFGYDDTDVLGGFKARGCETFSATMNHCATGVSMLGVFDKMLGPDDVGLILIGEKAFHPAIRVIENTTVMGEAAAAILVGRQPGPYRVIDTFTHHAPSFWKNTGLRDENYLAGFDTAYMSLACDSLTMAMDHFGRNYGQIRKLLPHNVNVPSWCQIAAETGIARDKLQLSTIGERGHCFGADPFINLTHTASAGGLDPADEVLLFSIGLGATASCALLQVA</sequence>
<comment type="caution">
    <text evidence="3">The sequence shown here is derived from an EMBL/GenBank/DDBJ whole genome shotgun (WGS) entry which is preliminary data.</text>
</comment>
<gene>
    <name evidence="3" type="ORF">CLV80_108124</name>
</gene>
<dbReference type="GO" id="GO:0016746">
    <property type="term" value="F:acyltransferase activity"/>
    <property type="evidence" value="ECO:0007669"/>
    <property type="project" value="UniProtKB-KW"/>
</dbReference>
<evidence type="ECO:0000256" key="1">
    <source>
        <dbReference type="ARBA" id="ARBA00022679"/>
    </source>
</evidence>
<accession>A0A2T0VXS6</accession>
<dbReference type="Gene3D" id="3.40.47.10">
    <property type="match status" value="2"/>
</dbReference>
<dbReference type="AlphaFoldDB" id="A0A2T0VXS6"/>
<dbReference type="InterPro" id="IPR013747">
    <property type="entry name" value="ACP_syn_III_C"/>
</dbReference>
<evidence type="ECO:0000313" key="4">
    <source>
        <dbReference type="Proteomes" id="UP000238007"/>
    </source>
</evidence>
<dbReference type="OrthoDB" id="2636646at2"/>
<organism evidence="3 4">
    <name type="scientific">Yoonia maritima</name>
    <dbReference type="NCBI Taxonomy" id="1435347"/>
    <lineage>
        <taxon>Bacteria</taxon>
        <taxon>Pseudomonadati</taxon>
        <taxon>Pseudomonadota</taxon>
        <taxon>Alphaproteobacteria</taxon>
        <taxon>Rhodobacterales</taxon>
        <taxon>Paracoccaceae</taxon>
        <taxon>Yoonia</taxon>
    </lineage>
</organism>
<keyword evidence="1" id="KW-0808">Transferase</keyword>
<dbReference type="SUPFAM" id="SSF53901">
    <property type="entry name" value="Thiolase-like"/>
    <property type="match status" value="2"/>
</dbReference>
<evidence type="ECO:0000259" key="2">
    <source>
        <dbReference type="Pfam" id="PF08541"/>
    </source>
</evidence>
<evidence type="ECO:0000313" key="3">
    <source>
        <dbReference type="EMBL" id="PRY76660.1"/>
    </source>
</evidence>